<dbReference type="Proteomes" id="UP000013148">
    <property type="component" value="Unassembled WGS sequence"/>
</dbReference>
<sequence>MKYIFFLAIIVSLLIIIYKPSIPSENKESKEFHRLGTVLTECQGIATPKELDKRKYYDYCKCVKNPVDARNKEEKEKSCIEDLRSPD</sequence>
<evidence type="ECO:0000313" key="2">
    <source>
        <dbReference type="Proteomes" id="UP000013148"/>
    </source>
</evidence>
<name>N8WSM6_ACIGI</name>
<gene>
    <name evidence="1" type="ORF">F964_03794</name>
</gene>
<evidence type="ECO:0000313" key="1">
    <source>
        <dbReference type="EMBL" id="ENV15072.1"/>
    </source>
</evidence>
<comment type="caution">
    <text evidence="1">The sequence shown here is derived from an EMBL/GenBank/DDBJ whole genome shotgun (WGS) entry which is preliminary data.</text>
</comment>
<dbReference type="HOGENOM" id="CLU_2476316_0_0_6"/>
<organism evidence="1 2">
    <name type="scientific">Acinetobacter guillouiae NIPH 991</name>
    <dbReference type="NCBI Taxonomy" id="1217656"/>
    <lineage>
        <taxon>Bacteria</taxon>
        <taxon>Pseudomonadati</taxon>
        <taxon>Pseudomonadota</taxon>
        <taxon>Gammaproteobacteria</taxon>
        <taxon>Moraxellales</taxon>
        <taxon>Moraxellaceae</taxon>
        <taxon>Acinetobacter</taxon>
    </lineage>
</organism>
<proteinExistence type="predicted"/>
<reference evidence="1 2" key="1">
    <citation type="submission" date="2013-02" db="EMBL/GenBank/DDBJ databases">
        <title>The Genome Sequence of Acinetobacter guillouiae NIPH 991.</title>
        <authorList>
            <consortium name="The Broad Institute Genome Sequencing Platform"/>
            <consortium name="The Broad Institute Genome Sequencing Center for Infectious Disease"/>
            <person name="Cerqueira G."/>
            <person name="Feldgarden M."/>
            <person name="Courvalin P."/>
            <person name="Perichon B."/>
            <person name="Grillot-Courvalin C."/>
            <person name="Clermont D."/>
            <person name="Rocha E."/>
            <person name="Yoon E.-J."/>
            <person name="Nemec A."/>
            <person name="Walker B."/>
            <person name="Young S.K."/>
            <person name="Zeng Q."/>
            <person name="Gargeya S."/>
            <person name="Fitzgerald M."/>
            <person name="Haas B."/>
            <person name="Abouelleil A."/>
            <person name="Alvarado L."/>
            <person name="Arachchi H.M."/>
            <person name="Berlin A.M."/>
            <person name="Chapman S.B."/>
            <person name="Dewar J."/>
            <person name="Goldberg J."/>
            <person name="Griggs A."/>
            <person name="Gujja S."/>
            <person name="Hansen M."/>
            <person name="Howarth C."/>
            <person name="Imamovic A."/>
            <person name="Larimer J."/>
            <person name="McCowan C."/>
            <person name="Murphy C."/>
            <person name="Neiman D."/>
            <person name="Pearson M."/>
            <person name="Priest M."/>
            <person name="Roberts A."/>
            <person name="Saif S."/>
            <person name="Shea T."/>
            <person name="Sisk P."/>
            <person name="Sykes S."/>
            <person name="Wortman J."/>
            <person name="Nusbaum C."/>
            <person name="Birren B."/>
        </authorList>
    </citation>
    <scope>NUCLEOTIDE SEQUENCE [LARGE SCALE GENOMIC DNA]</scope>
    <source>
        <strain evidence="1 2">NIPH 991</strain>
    </source>
</reference>
<dbReference type="AlphaFoldDB" id="N8WSM6"/>
<keyword evidence="2" id="KW-1185">Reference proteome</keyword>
<protein>
    <submittedName>
        <fullName evidence="1">Uncharacterized protein</fullName>
    </submittedName>
</protein>
<accession>N8WSM6</accession>
<dbReference type="EMBL" id="APPJ01000014">
    <property type="protein sequence ID" value="ENV15072.1"/>
    <property type="molecule type" value="Genomic_DNA"/>
</dbReference>